<evidence type="ECO:0000313" key="2">
    <source>
        <dbReference type="Proteomes" id="UP000026961"/>
    </source>
</evidence>
<reference evidence="1" key="2">
    <citation type="submission" date="2018-05" db="EMBL/GenBank/DDBJ databases">
        <title>OgluRS3 (Oryza glumaepatula Reference Sequence Version 3).</title>
        <authorList>
            <person name="Zhang J."/>
            <person name="Kudrna D."/>
            <person name="Lee S."/>
            <person name="Talag J."/>
            <person name="Welchert J."/>
            <person name="Wing R.A."/>
        </authorList>
    </citation>
    <scope>NUCLEOTIDE SEQUENCE [LARGE SCALE GENOMIC DNA]</scope>
</reference>
<organism evidence="1">
    <name type="scientific">Oryza glumipatula</name>
    <dbReference type="NCBI Taxonomy" id="40148"/>
    <lineage>
        <taxon>Eukaryota</taxon>
        <taxon>Viridiplantae</taxon>
        <taxon>Streptophyta</taxon>
        <taxon>Embryophyta</taxon>
        <taxon>Tracheophyta</taxon>
        <taxon>Spermatophyta</taxon>
        <taxon>Magnoliopsida</taxon>
        <taxon>Liliopsida</taxon>
        <taxon>Poales</taxon>
        <taxon>Poaceae</taxon>
        <taxon>BOP clade</taxon>
        <taxon>Oryzoideae</taxon>
        <taxon>Oryzeae</taxon>
        <taxon>Oryzinae</taxon>
        <taxon>Oryza</taxon>
    </lineage>
</organism>
<dbReference type="HOGENOM" id="CLU_1317225_0_0_1"/>
<keyword evidence="2" id="KW-1185">Reference proteome</keyword>
<dbReference type="Gramene" id="OGLUM02G37890.1">
    <property type="protein sequence ID" value="OGLUM02G37890.1"/>
    <property type="gene ID" value="OGLUM02G37890"/>
</dbReference>
<reference evidence="1" key="1">
    <citation type="submission" date="2015-04" db="UniProtKB">
        <authorList>
            <consortium name="EnsemblPlants"/>
        </authorList>
    </citation>
    <scope>IDENTIFICATION</scope>
</reference>
<dbReference type="EnsemblPlants" id="OGLUM02G37890.1">
    <property type="protein sequence ID" value="OGLUM02G37890.1"/>
    <property type="gene ID" value="OGLUM02G37890"/>
</dbReference>
<dbReference type="AlphaFoldDB" id="A0A0D9YZX5"/>
<proteinExistence type="predicted"/>
<sequence>MVPESGVGMKAVDYEVEQQDGGRLVKRKEADLTRGSHGGVPVATSSVGRDMLAVSDIQAETPYAQLNAASVPGDNHDLQTGLAATIIQTQDGKLADRADGEVSQPRELYVAHACWQLISLMSFVHTHPSAAPSHIMHMNHPTPAKITATCTKANRIQIEAATYQVNSYGSNTTQRGGKRGYYTLVKSHLAGTAAAKTSLAKRKQEYDDG</sequence>
<dbReference type="Proteomes" id="UP000026961">
    <property type="component" value="Chromosome 2"/>
</dbReference>
<accession>A0A0D9YZX5</accession>
<evidence type="ECO:0000313" key="1">
    <source>
        <dbReference type="EnsemblPlants" id="OGLUM02G37890.1"/>
    </source>
</evidence>
<protein>
    <submittedName>
        <fullName evidence="1">Uncharacterized protein</fullName>
    </submittedName>
</protein>
<name>A0A0D9YZX5_9ORYZ</name>